<evidence type="ECO:0000313" key="2">
    <source>
        <dbReference type="Proteomes" id="UP000076871"/>
    </source>
</evidence>
<keyword evidence="2" id="KW-1185">Reference proteome</keyword>
<organism evidence="1 2">
    <name type="scientific">Laetiporus sulphureus 93-53</name>
    <dbReference type="NCBI Taxonomy" id="1314785"/>
    <lineage>
        <taxon>Eukaryota</taxon>
        <taxon>Fungi</taxon>
        <taxon>Dikarya</taxon>
        <taxon>Basidiomycota</taxon>
        <taxon>Agaricomycotina</taxon>
        <taxon>Agaricomycetes</taxon>
        <taxon>Polyporales</taxon>
        <taxon>Laetiporus</taxon>
    </lineage>
</organism>
<name>A0A165D9E3_9APHY</name>
<proteinExistence type="predicted"/>
<dbReference type="InParanoid" id="A0A165D9E3"/>
<dbReference type="GeneID" id="63818960"/>
<dbReference type="Proteomes" id="UP000076871">
    <property type="component" value="Unassembled WGS sequence"/>
</dbReference>
<protein>
    <submittedName>
        <fullName evidence="1">Uncharacterized protein</fullName>
    </submittedName>
</protein>
<dbReference type="RefSeq" id="XP_040762116.1">
    <property type="nucleotide sequence ID" value="XM_040901929.1"/>
</dbReference>
<reference evidence="1 2" key="1">
    <citation type="journal article" date="2016" name="Mol. Biol. Evol.">
        <title>Comparative Genomics of Early-Diverging Mushroom-Forming Fungi Provides Insights into the Origins of Lignocellulose Decay Capabilities.</title>
        <authorList>
            <person name="Nagy L.G."/>
            <person name="Riley R."/>
            <person name="Tritt A."/>
            <person name="Adam C."/>
            <person name="Daum C."/>
            <person name="Floudas D."/>
            <person name="Sun H."/>
            <person name="Yadav J.S."/>
            <person name="Pangilinan J."/>
            <person name="Larsson K.H."/>
            <person name="Matsuura K."/>
            <person name="Barry K."/>
            <person name="Labutti K."/>
            <person name="Kuo R."/>
            <person name="Ohm R.A."/>
            <person name="Bhattacharya S.S."/>
            <person name="Shirouzu T."/>
            <person name="Yoshinaga Y."/>
            <person name="Martin F.M."/>
            <person name="Grigoriev I.V."/>
            <person name="Hibbett D.S."/>
        </authorList>
    </citation>
    <scope>NUCLEOTIDE SEQUENCE [LARGE SCALE GENOMIC DNA]</scope>
    <source>
        <strain evidence="1 2">93-53</strain>
    </source>
</reference>
<gene>
    <name evidence="1" type="ORF">LAESUDRAFT_307291</name>
</gene>
<dbReference type="EMBL" id="KV427637">
    <property type="protein sequence ID" value="KZT04376.1"/>
    <property type="molecule type" value="Genomic_DNA"/>
</dbReference>
<accession>A0A165D9E3</accession>
<sequence>MRSIVATRHSGLATIVDLARCGAPNKTTPRKDCQKSRQSRLFTTYLCRALLHTTRSSWFVLVCWWSWKASWRREGGRHEWTLTRTGVYTSVAEVPLSAAVVDWLRYCAGSLLISKLSFAQDDTE</sequence>
<dbReference type="AlphaFoldDB" id="A0A165D9E3"/>
<evidence type="ECO:0000313" key="1">
    <source>
        <dbReference type="EMBL" id="KZT04376.1"/>
    </source>
</evidence>